<evidence type="ECO:0000256" key="4">
    <source>
        <dbReference type="ARBA" id="ARBA00022806"/>
    </source>
</evidence>
<dbReference type="EMBL" id="FQZP01000036">
    <property type="protein sequence ID" value="SHJ26513.1"/>
    <property type="molecule type" value="Genomic_DNA"/>
</dbReference>
<dbReference type="GO" id="GO:0016887">
    <property type="term" value="F:ATP hydrolysis activity"/>
    <property type="evidence" value="ECO:0007669"/>
    <property type="project" value="RHEA"/>
</dbReference>
<accession>A0A1M6HWH5</accession>
<evidence type="ECO:0000256" key="6">
    <source>
        <dbReference type="ARBA" id="ARBA00023125"/>
    </source>
</evidence>
<evidence type="ECO:0000256" key="7">
    <source>
        <dbReference type="ARBA" id="ARBA00023235"/>
    </source>
</evidence>
<name>A0A1M6HWH5_9FIRM</name>
<comment type="catalytic activity">
    <reaction evidence="8">
        <text>Couples ATP hydrolysis with the unwinding of duplex DNA by translocating in the 3'-5' direction.</text>
        <dbReference type="EC" id="5.6.2.4"/>
    </reaction>
</comment>
<dbReference type="EC" id="5.6.2.4" evidence="9"/>
<dbReference type="Gene3D" id="3.40.50.300">
    <property type="entry name" value="P-loop containing nucleotide triphosphate hydrolases"/>
    <property type="match status" value="2"/>
</dbReference>
<comment type="similarity">
    <text evidence="1">Belongs to the helicase family. UvrD subfamily.</text>
</comment>
<dbReference type="GO" id="GO:0005524">
    <property type="term" value="F:ATP binding"/>
    <property type="evidence" value="ECO:0007669"/>
    <property type="project" value="UniProtKB-UniRule"/>
</dbReference>
<evidence type="ECO:0000313" key="15">
    <source>
        <dbReference type="Proteomes" id="UP000324781"/>
    </source>
</evidence>
<dbReference type="InterPro" id="IPR013986">
    <property type="entry name" value="DExx_box_DNA_helicase_dom_sf"/>
</dbReference>
<evidence type="ECO:0000259" key="12">
    <source>
        <dbReference type="PROSITE" id="PS51198"/>
    </source>
</evidence>
<dbReference type="CDD" id="cd17932">
    <property type="entry name" value="DEXQc_UvrD"/>
    <property type="match status" value="1"/>
</dbReference>
<dbReference type="Pfam" id="PF13361">
    <property type="entry name" value="UvrD_C"/>
    <property type="match status" value="2"/>
</dbReference>
<keyword evidence="3 11" id="KW-0378">Hydrolase</keyword>
<dbReference type="PROSITE" id="PS51198">
    <property type="entry name" value="UVRD_HELICASE_ATP_BIND"/>
    <property type="match status" value="1"/>
</dbReference>
<evidence type="ECO:0000313" key="14">
    <source>
        <dbReference type="EMBL" id="SHJ26513.1"/>
    </source>
</evidence>
<dbReference type="SUPFAM" id="SSF52540">
    <property type="entry name" value="P-loop containing nucleoside triphosphate hydrolases"/>
    <property type="match status" value="1"/>
</dbReference>
<evidence type="ECO:0000256" key="11">
    <source>
        <dbReference type="PROSITE-ProRule" id="PRU00560"/>
    </source>
</evidence>
<evidence type="ECO:0000256" key="3">
    <source>
        <dbReference type="ARBA" id="ARBA00022801"/>
    </source>
</evidence>
<sequence>MDSVDFFSQLKSEYGISLNQQQLQAAGHVVGPALVLAGPGSGKTTVITVRTAMLIASGHVRSERILTMTFNKAAQLEMKTRYSRLFGRSGISVRFSTFHSFCYGILREYEQRQGKRFRLIEGSDDPLESKAAVLKNIWRELHQRQAGDDDLEILSNEIGLVKNRMVPEKDFGSLELQTPRFAELYRAYEEYKRARGLIDFDDMLVHAWHILNRYPDILLQYRSRYDFYQVDEAQDLSRLQFEILRLIMPSDNPNVFVVADDDQSIYGFRGADPGHILGMKTQYPGLRLYRLENNYRSSRNIVEVSSRFIRSNKKRFDKQHCTLNPYFTNPVIVNVRNAGEQLKYVADRVRELRKRYENIKVAVLYRNNLSSVCLVDYFERHGIPYRVRQNKVHFMQHWMVQDILAFFRFALDPYDRESFQRICYRMNRYISKTMVQQALMNERLEVLDAISASPDLNPFQQKKMLELKCEWRRFARMPPDKALAYVENEFMYFSGIKGLCDKTGQFFDRVYAMFGILKTLAEGIGTIPQFLEHLARLEKLLESPSPTHSQDDDFHVTLTTLHSGKGLEFDAVFMVDLIQDEIPGQHAIKAMHAGYEAEMEEERRLFYVGMTRARKYLYLIAPEQNHGLPVSRSTFVNEVACILNQDSRERIREGSVLYHKKYGRGIVAGISVHDGKTAVIRVDFGGKTRSLDLAICLEHGIITLDAANE</sequence>
<comment type="catalytic activity">
    <reaction evidence="10">
        <text>ATP + H2O = ADP + phosphate + H(+)</text>
        <dbReference type="Rhea" id="RHEA:13065"/>
        <dbReference type="ChEBI" id="CHEBI:15377"/>
        <dbReference type="ChEBI" id="CHEBI:15378"/>
        <dbReference type="ChEBI" id="CHEBI:30616"/>
        <dbReference type="ChEBI" id="CHEBI:43474"/>
        <dbReference type="ChEBI" id="CHEBI:456216"/>
        <dbReference type="EC" id="5.6.2.4"/>
    </reaction>
</comment>
<protein>
    <recommendedName>
        <fullName evidence="9">DNA 3'-5' helicase</fullName>
        <ecNumber evidence="9">5.6.2.4</ecNumber>
    </recommendedName>
</protein>
<dbReference type="InterPro" id="IPR014017">
    <property type="entry name" value="DNA_helicase_UvrD-like_C"/>
</dbReference>
<dbReference type="InterPro" id="IPR000212">
    <property type="entry name" value="DNA_helicase_UvrD/REP"/>
</dbReference>
<dbReference type="Pfam" id="PF00580">
    <property type="entry name" value="UvrD-helicase"/>
    <property type="match status" value="1"/>
</dbReference>
<keyword evidence="4 11" id="KW-0347">Helicase</keyword>
<evidence type="ECO:0000259" key="13">
    <source>
        <dbReference type="PROSITE" id="PS51217"/>
    </source>
</evidence>
<keyword evidence="2 11" id="KW-0547">Nucleotide-binding</keyword>
<dbReference type="GO" id="GO:0003677">
    <property type="term" value="F:DNA binding"/>
    <property type="evidence" value="ECO:0007669"/>
    <property type="project" value="UniProtKB-KW"/>
</dbReference>
<gene>
    <name evidence="14" type="ORF">SAMN05444373_10366</name>
</gene>
<evidence type="ECO:0000256" key="9">
    <source>
        <dbReference type="ARBA" id="ARBA00034808"/>
    </source>
</evidence>
<feature type="domain" description="UvrD-like helicase ATP-binding" evidence="12">
    <location>
        <begin position="16"/>
        <end position="298"/>
    </location>
</feature>
<dbReference type="Gene3D" id="1.10.486.10">
    <property type="entry name" value="PCRA, domain 4"/>
    <property type="match status" value="1"/>
</dbReference>
<dbReference type="Gene3D" id="1.10.10.160">
    <property type="match status" value="1"/>
</dbReference>
<dbReference type="PANTHER" id="PTHR11070:SF2">
    <property type="entry name" value="ATP-DEPENDENT DNA HELICASE SRS2"/>
    <property type="match status" value="1"/>
</dbReference>
<evidence type="ECO:0000256" key="2">
    <source>
        <dbReference type="ARBA" id="ARBA00022741"/>
    </source>
</evidence>
<feature type="domain" description="UvrD-like helicase C-terminal" evidence="13">
    <location>
        <begin position="299"/>
        <end position="566"/>
    </location>
</feature>
<dbReference type="PROSITE" id="PS51217">
    <property type="entry name" value="UVRD_HELICASE_CTER"/>
    <property type="match status" value="1"/>
</dbReference>
<evidence type="ECO:0000256" key="1">
    <source>
        <dbReference type="ARBA" id="ARBA00009922"/>
    </source>
</evidence>
<dbReference type="AlphaFoldDB" id="A0A1M6HWH5"/>
<dbReference type="InterPro" id="IPR027417">
    <property type="entry name" value="P-loop_NTPase"/>
</dbReference>
<proteinExistence type="inferred from homology"/>
<dbReference type="InterPro" id="IPR014016">
    <property type="entry name" value="UvrD-like_ATP-bd"/>
</dbReference>
<dbReference type="PANTHER" id="PTHR11070">
    <property type="entry name" value="UVRD / RECB / PCRA DNA HELICASE FAMILY MEMBER"/>
    <property type="match status" value="1"/>
</dbReference>
<keyword evidence="5 11" id="KW-0067">ATP-binding</keyword>
<keyword evidence="7" id="KW-0413">Isomerase</keyword>
<evidence type="ECO:0000256" key="5">
    <source>
        <dbReference type="ARBA" id="ARBA00022840"/>
    </source>
</evidence>
<keyword evidence="6" id="KW-0238">DNA-binding</keyword>
<evidence type="ECO:0000256" key="8">
    <source>
        <dbReference type="ARBA" id="ARBA00034617"/>
    </source>
</evidence>
<dbReference type="GO" id="GO:0000725">
    <property type="term" value="P:recombinational repair"/>
    <property type="evidence" value="ECO:0007669"/>
    <property type="project" value="TreeGrafter"/>
</dbReference>
<feature type="binding site" evidence="11">
    <location>
        <begin position="37"/>
        <end position="44"/>
    </location>
    <ligand>
        <name>ATP</name>
        <dbReference type="ChEBI" id="CHEBI:30616"/>
    </ligand>
</feature>
<dbReference type="Proteomes" id="UP000324781">
    <property type="component" value="Unassembled WGS sequence"/>
</dbReference>
<reference evidence="14 15" key="1">
    <citation type="submission" date="2016-11" db="EMBL/GenBank/DDBJ databases">
        <authorList>
            <person name="Varghese N."/>
            <person name="Submissions S."/>
        </authorList>
    </citation>
    <scope>NUCLEOTIDE SEQUENCE [LARGE SCALE GENOMIC DNA]</scope>
    <source>
        <strain evidence="14 15">DSM 19027</strain>
    </source>
</reference>
<dbReference type="GO" id="GO:0043138">
    <property type="term" value="F:3'-5' DNA helicase activity"/>
    <property type="evidence" value="ECO:0007669"/>
    <property type="project" value="UniProtKB-EC"/>
</dbReference>
<organism evidence="14 15">
    <name type="scientific">Thermoclostridium caenicola</name>
    <dbReference type="NCBI Taxonomy" id="659425"/>
    <lineage>
        <taxon>Bacteria</taxon>
        <taxon>Bacillati</taxon>
        <taxon>Bacillota</taxon>
        <taxon>Clostridia</taxon>
        <taxon>Eubacteriales</taxon>
        <taxon>Oscillospiraceae</taxon>
        <taxon>Thermoclostridium</taxon>
    </lineage>
</organism>
<evidence type="ECO:0000256" key="10">
    <source>
        <dbReference type="ARBA" id="ARBA00048988"/>
    </source>
</evidence>
<dbReference type="OrthoDB" id="9810135at2"/>
<dbReference type="CDD" id="cd18807">
    <property type="entry name" value="SF1_C_UvrD"/>
    <property type="match status" value="1"/>
</dbReference>
<keyword evidence="15" id="KW-1185">Reference proteome</keyword>